<proteinExistence type="inferred from homology"/>
<evidence type="ECO:0000313" key="6">
    <source>
        <dbReference type="Proteomes" id="UP001319200"/>
    </source>
</evidence>
<protein>
    <recommendedName>
        <fullName evidence="7">Alpha-2-macroglobulin</fullName>
    </recommendedName>
</protein>
<organism evidence="5 6">
    <name type="scientific">Chryseosolibacter histidini</name>
    <dbReference type="NCBI Taxonomy" id="2782349"/>
    <lineage>
        <taxon>Bacteria</taxon>
        <taxon>Pseudomonadati</taxon>
        <taxon>Bacteroidota</taxon>
        <taxon>Cytophagia</taxon>
        <taxon>Cytophagales</taxon>
        <taxon>Chryseotaleaceae</taxon>
        <taxon>Chryseosolibacter</taxon>
    </lineage>
</organism>
<dbReference type="RefSeq" id="WP_254161324.1">
    <property type="nucleotide sequence ID" value="NZ_JAHESF010000004.1"/>
</dbReference>
<dbReference type="EMBL" id="JAHESF010000004">
    <property type="protein sequence ID" value="MBT1696218.1"/>
    <property type="molecule type" value="Genomic_DNA"/>
</dbReference>
<dbReference type="InterPro" id="IPR011626">
    <property type="entry name" value="Alpha-macroglobulin_TED"/>
</dbReference>
<reference evidence="5 6" key="1">
    <citation type="submission" date="2021-05" db="EMBL/GenBank/DDBJ databases">
        <title>A Polyphasic approach of four new species of the genus Ohtaekwangia: Ohtaekwangia histidinii sp. nov., Ohtaekwangia cretensis sp. nov., Ohtaekwangia indiensis sp. nov., Ohtaekwangia reichenbachii sp. nov. from diverse environment.</title>
        <authorList>
            <person name="Octaviana S."/>
        </authorList>
    </citation>
    <scope>NUCLEOTIDE SEQUENCE [LARGE SCALE GENOMIC DNA]</scope>
    <source>
        <strain evidence="5 6">PWU4</strain>
    </source>
</reference>
<dbReference type="Pfam" id="PF01835">
    <property type="entry name" value="MG2"/>
    <property type="match status" value="1"/>
</dbReference>
<dbReference type="InterPro" id="IPR041246">
    <property type="entry name" value="Bact_MG10"/>
</dbReference>
<evidence type="ECO:0008006" key="7">
    <source>
        <dbReference type="Google" id="ProtNLM"/>
    </source>
</evidence>
<dbReference type="SMART" id="SM01360">
    <property type="entry name" value="A2M"/>
    <property type="match status" value="1"/>
</dbReference>
<dbReference type="SMART" id="SM01419">
    <property type="entry name" value="Thiol-ester_cl"/>
    <property type="match status" value="1"/>
</dbReference>
<accession>A0AAP2GLU4</accession>
<dbReference type="InterPro" id="IPR051802">
    <property type="entry name" value="YfhM-like"/>
</dbReference>
<dbReference type="Pfam" id="PF11974">
    <property type="entry name" value="bMG3"/>
    <property type="match status" value="1"/>
</dbReference>
<comment type="similarity">
    <text evidence="1">Belongs to the protease inhibitor I39 (alpha-2-macroglobulin) family. Bacterial alpha-2-macroglobulin subfamily.</text>
</comment>
<evidence type="ECO:0000256" key="1">
    <source>
        <dbReference type="ARBA" id="ARBA00010556"/>
    </source>
</evidence>
<dbReference type="InterPro" id="IPR041203">
    <property type="entry name" value="Bact_A2M_MG5"/>
</dbReference>
<dbReference type="Pfam" id="PF07678">
    <property type="entry name" value="TED_complement"/>
    <property type="match status" value="1"/>
</dbReference>
<dbReference type="InterPro" id="IPR041462">
    <property type="entry name" value="Bact_A2M_MG6"/>
</dbReference>
<dbReference type="GO" id="GO:0004866">
    <property type="term" value="F:endopeptidase inhibitor activity"/>
    <property type="evidence" value="ECO:0007669"/>
    <property type="project" value="InterPro"/>
</dbReference>
<dbReference type="Pfam" id="PF17972">
    <property type="entry name" value="bMG5"/>
    <property type="match status" value="1"/>
</dbReference>
<evidence type="ECO:0000259" key="4">
    <source>
        <dbReference type="SMART" id="SM01360"/>
    </source>
</evidence>
<name>A0AAP2GLU4_9BACT</name>
<dbReference type="InterPro" id="IPR001599">
    <property type="entry name" value="Macroglobln_a2"/>
</dbReference>
<evidence type="ECO:0000256" key="2">
    <source>
        <dbReference type="ARBA" id="ARBA00022729"/>
    </source>
</evidence>
<dbReference type="InterPro" id="IPR021868">
    <property type="entry name" value="Alpha_2_Macroglob_MG3"/>
</dbReference>
<dbReference type="Pfam" id="PF00207">
    <property type="entry name" value="A2M"/>
    <property type="match status" value="1"/>
</dbReference>
<dbReference type="Gene3D" id="2.60.40.1930">
    <property type="match status" value="1"/>
</dbReference>
<dbReference type="GO" id="GO:0005615">
    <property type="term" value="C:extracellular space"/>
    <property type="evidence" value="ECO:0007669"/>
    <property type="project" value="InterPro"/>
</dbReference>
<feature type="domain" description="Alpha-2-macroglobulin bait region" evidence="3">
    <location>
        <begin position="992"/>
        <end position="1134"/>
    </location>
</feature>
<dbReference type="PANTHER" id="PTHR40094">
    <property type="entry name" value="ALPHA-2-MACROGLOBULIN HOMOLOG"/>
    <property type="match status" value="1"/>
</dbReference>
<keyword evidence="2" id="KW-0732">Signal</keyword>
<comment type="caution">
    <text evidence="5">The sequence shown here is derived from an EMBL/GenBank/DDBJ whole genome shotgun (WGS) entry which is preliminary data.</text>
</comment>
<feature type="domain" description="Alpha-2-macroglobulin" evidence="4">
    <location>
        <begin position="1198"/>
        <end position="1286"/>
    </location>
</feature>
<dbReference type="SMART" id="SM01359">
    <property type="entry name" value="A2M_N_2"/>
    <property type="match status" value="1"/>
</dbReference>
<dbReference type="PANTHER" id="PTHR40094:SF1">
    <property type="entry name" value="UBIQUITIN DOMAIN-CONTAINING PROTEIN"/>
    <property type="match status" value="1"/>
</dbReference>
<dbReference type="Proteomes" id="UP001319200">
    <property type="component" value="Unassembled WGS sequence"/>
</dbReference>
<keyword evidence="6" id="KW-1185">Reference proteome</keyword>
<gene>
    <name evidence="5" type="ORF">KK083_04990</name>
</gene>
<dbReference type="InterPro" id="IPR047565">
    <property type="entry name" value="Alpha-macroglob_thiol-ester_cl"/>
</dbReference>
<dbReference type="InterPro" id="IPR011625">
    <property type="entry name" value="A2M_N_BRD"/>
</dbReference>
<dbReference type="CDD" id="cd02891">
    <property type="entry name" value="A2M_like"/>
    <property type="match status" value="1"/>
</dbReference>
<dbReference type="SUPFAM" id="SSF48239">
    <property type="entry name" value="Terpenoid cyclases/Protein prenyltransferases"/>
    <property type="match status" value="1"/>
</dbReference>
<dbReference type="Pfam" id="PF17962">
    <property type="entry name" value="bMG6"/>
    <property type="match status" value="1"/>
</dbReference>
<dbReference type="Pfam" id="PF17973">
    <property type="entry name" value="bMG10"/>
    <property type="match status" value="1"/>
</dbReference>
<dbReference type="InterPro" id="IPR002890">
    <property type="entry name" value="MG2"/>
</dbReference>
<sequence>MKNLPWKKIGLGAVALVVAVAGIFYLTTTKGSKTPDTFVNPAFGQYISSYTAGVISSGSAIRIMLAEDAVDSTLLGQETSVSLFDFKPSVSGKTVWLDKRTVEFRPEKRLASGQIYEVSFFLSKLLDNLPGELKTFEYTFQVIPLNFEVSIENVKPYVKTDLKRQKIEGMLQTSDFAESEAVEKMLIAQQEGKGLKVTWNHVSEGKQHAFVIEDVARGEAASKVSLAIDGKSLDVEQRDDREIEIPALGDFKVTNVRVEQSATQNVVIQFSDPLNEKQNLAGLISIEGLSSLDFEIRDNEIRVYPPVRQKGSMKLTVETGIRNILDYRLKEGGEFDVMFEQLNPAVRFTGKGSILPSSDGLILPFEAVNLKSVDVQIVKVFENNVLQFLQVNDLDGSAELRRVGKPVLKKTISLDNSGVTDLGRWNRFTLDLSTMINTEPGAIYQVRIGFKRAYVAFGCEDGEETGSANEQQAFETEEWSEPENENSYWDSYEEYYYGEDYDWEQRDNPCHSSYYRGDKSIKRNVLASDLGLLAKRGGDGNTVVFVNDLKTTQPIAGVNVELYDFQQQVIGSASTGADGRAVINSKSAPFALVAKNGSQRGYLKLFDGESLSISNFDVGGERINKGLKGFLYGERGVWRPGDSLYMTFLLEDKMKLLPPSHPVVFELQDPQGQVASRLVRSGGENGFYKFATATAADAPTGNWMARVKVGGAEFTQPVKIEMVKPNRLKINLDFGVDKITAGNNNVSGQLVVNWLHGAPGRNLRGEFEVLLTKAETKFQRYPDFTFEDPSRDFYSEAQPIFDGYTDDEGRATVNATLQPNETAPGMLNAVFRGKVFEESGNFSIDRFSVPYYPYESFTGIRLPQGDQARGMLLTDTTHTVDVVTVDADGKPVSREGVQVSISKLRWRWWWDNTDEEAVYMSDSYATQLSTGTIRTVNGKGTWKFKIKYPEWGRYLVKAYDPVSGHSTAKVVYIDWPGWAGRARGGNEGATMLSFSSDKPAYNIGEQAKVMIPGSGQGRALVSIENGSRVIESYWVETQKGDTPFSFEITRDMTPNVFVHITSLQPHAQTVNDLPIRLYGVIPVQVEDPGTHIEPVIDMPDVLEPGREVVIKVSEKSKRKMTYTIAMVDEGLLDLTRFKTPDPWKRFYAREALGVKTWDLYDNVMGAFGSRLERLLSIGGDEALKGKEDDAKANRFKPVVKYLGPFTLDGGSDEHKFTMPQYIGSVKTMVVAGYEGAYGSAEKATPVRKPLMVLATLPRVLGPEEKLKLPVTLFTMEKSIKNVKVEVKASGPLQVSEASQNVAMSGSDMTVEFDLAVKSMLGVGKVEVTASSGNFKAVDVIEIDIRNPNPPVTRMSEGLLEAGKAWSTNVTPVGMKGTNSATLEISSMPPINLGQRLKYLMQYPYGCIEQTTSTVFPQLYLDQVKVLTEGERNLTQSNVRAGIERLKSFQQRDGGFSYWPGAENADSWATTYAGHFLVEASAKGYFVPNEMIKRWKKYQRNKAQDWRKNQEYYSSELIQAYRLYSLALAGDPELGAMNKLRELGNLPPTAAWMLAAAYAKAGQEEAARKLMTNLPTAIKPYQEMAYSYGSDIRDKAIILETLLLMNERTKGFELLKDISAALSNPNHWMSTQSVAWCLKSAGAFASSEKRGELKFTYTYNGKEVEASTELPVAQVQIDVDGVKSNALKVESESKGTLFVRLVTEGTPARGDEQEEANNLTINVTYADTDGNTIDPVQLQQGTEFIATVTVSNPGTRGAYKNMAINQIFPSGWEINNLRLDDAESRLGGDKPTYQDIRDDRVYTYFDLSAGQKKTFQVMLTATYAGTYYLPAVSCEAMYDRTVYARKKGQVVEVVKQVTE</sequence>
<dbReference type="InterPro" id="IPR008930">
    <property type="entry name" value="Terpenoid_cyclase/PrenylTrfase"/>
</dbReference>
<dbReference type="Gene3D" id="1.50.10.20">
    <property type="match status" value="1"/>
</dbReference>
<evidence type="ECO:0000313" key="5">
    <source>
        <dbReference type="EMBL" id="MBT1696218.1"/>
    </source>
</evidence>
<dbReference type="Pfam" id="PF07703">
    <property type="entry name" value="A2M_BRD"/>
    <property type="match status" value="1"/>
</dbReference>
<dbReference type="Gene3D" id="2.60.40.3710">
    <property type="match status" value="1"/>
</dbReference>
<evidence type="ECO:0000259" key="3">
    <source>
        <dbReference type="SMART" id="SM01359"/>
    </source>
</evidence>